<dbReference type="EMBL" id="JAJSOF020000017">
    <property type="protein sequence ID" value="KAJ4439779.1"/>
    <property type="molecule type" value="Genomic_DNA"/>
</dbReference>
<name>A0ABQ8SZX4_PERAM</name>
<dbReference type="PANTHER" id="PTHR15592">
    <property type="entry name" value="MATRIN 3/NUCLEAR PROTEIN 220-RELATED"/>
    <property type="match status" value="1"/>
</dbReference>
<proteinExistence type="predicted"/>
<dbReference type="InterPro" id="IPR036397">
    <property type="entry name" value="RNaseH_sf"/>
</dbReference>
<dbReference type="Gene3D" id="3.30.420.10">
    <property type="entry name" value="Ribonuclease H-like superfamily/Ribonuclease H"/>
    <property type="match status" value="1"/>
</dbReference>
<evidence type="ECO:0000313" key="2">
    <source>
        <dbReference type="Proteomes" id="UP001148838"/>
    </source>
</evidence>
<evidence type="ECO:0008006" key="3">
    <source>
        <dbReference type="Google" id="ProtNLM"/>
    </source>
</evidence>
<keyword evidence="2" id="KW-1185">Reference proteome</keyword>
<gene>
    <name evidence="1" type="ORF">ANN_07907</name>
</gene>
<sequence length="285" mass="32968">STGSKLFCKGHYSSRAKRSQYEQTTEFIWGRMVGLREGGSSYRDMDDESRFNLDYNDGRIRIRRYRGQRYHPDCIVQRRTGRTPGVMVWCGIGYHSRSRLLRIGVDSTATAGRAVRLLPEHAKAFLEMADEVAASTMVTYFTSCMAQLRGRAVYVQFSNHKELKTDQTHSNANASPFLLQLSTQLDNWSWPHVSAATMQWYPDNNVHRLNWPARSPDLNPIKHLWDKLDRRLRSREMRPTSIVQLSAMLQEEWRRIPVDILQKLVESMPDRMAAVIATRGGTTRF</sequence>
<organism evidence="1 2">
    <name type="scientific">Periplaneta americana</name>
    <name type="common">American cockroach</name>
    <name type="synonym">Blatta americana</name>
    <dbReference type="NCBI Taxonomy" id="6978"/>
    <lineage>
        <taxon>Eukaryota</taxon>
        <taxon>Metazoa</taxon>
        <taxon>Ecdysozoa</taxon>
        <taxon>Arthropoda</taxon>
        <taxon>Hexapoda</taxon>
        <taxon>Insecta</taxon>
        <taxon>Pterygota</taxon>
        <taxon>Neoptera</taxon>
        <taxon>Polyneoptera</taxon>
        <taxon>Dictyoptera</taxon>
        <taxon>Blattodea</taxon>
        <taxon>Blattoidea</taxon>
        <taxon>Blattidae</taxon>
        <taxon>Blattinae</taxon>
        <taxon>Periplaneta</taxon>
    </lineage>
</organism>
<dbReference type="Proteomes" id="UP001148838">
    <property type="component" value="Unassembled WGS sequence"/>
</dbReference>
<reference evidence="1 2" key="1">
    <citation type="journal article" date="2022" name="Allergy">
        <title>Genome assembly and annotation of Periplaneta americana reveal a comprehensive cockroach allergen profile.</title>
        <authorList>
            <person name="Wang L."/>
            <person name="Xiong Q."/>
            <person name="Saelim N."/>
            <person name="Wang L."/>
            <person name="Nong W."/>
            <person name="Wan A.T."/>
            <person name="Shi M."/>
            <person name="Liu X."/>
            <person name="Cao Q."/>
            <person name="Hui J.H.L."/>
            <person name="Sookrung N."/>
            <person name="Leung T.F."/>
            <person name="Tungtrongchitr A."/>
            <person name="Tsui S.K.W."/>
        </authorList>
    </citation>
    <scope>NUCLEOTIDE SEQUENCE [LARGE SCALE GENOMIC DNA]</scope>
    <source>
        <strain evidence="1">PWHHKU_190912</strain>
    </source>
</reference>
<evidence type="ECO:0000313" key="1">
    <source>
        <dbReference type="EMBL" id="KAJ4439779.1"/>
    </source>
</evidence>
<comment type="caution">
    <text evidence="1">The sequence shown here is derived from an EMBL/GenBank/DDBJ whole genome shotgun (WGS) entry which is preliminary data.</text>
</comment>
<protein>
    <recommendedName>
        <fullName evidence="3">Tc1-like transposase DDE domain-containing protein</fullName>
    </recommendedName>
</protein>
<accession>A0ABQ8SZX4</accession>
<feature type="non-terminal residue" evidence="1">
    <location>
        <position position="1"/>
    </location>
</feature>